<dbReference type="PANTHER" id="PTHR43415:SF5">
    <property type="entry name" value="ACETYLTRANSFERASE"/>
    <property type="match status" value="1"/>
</dbReference>
<proteinExistence type="predicted"/>
<sequence>MLTIKPTPDYDAILRWNAGKDEAFLFQWAGTTAYRYPLTKEQLMRQSAKDGVTVFMAYENEVPIGTMELCDIDPVQKTGRICRVLFAEEARGKGLAHRALSALCEKVFAKTELERLSLRVYCFNLPAIRCYERLGFLVTEYFEEADSHWNNYAMERKK</sequence>
<dbReference type="PANTHER" id="PTHR43415">
    <property type="entry name" value="SPERMIDINE N(1)-ACETYLTRANSFERASE"/>
    <property type="match status" value="1"/>
</dbReference>
<keyword evidence="3" id="KW-1185">Reference proteome</keyword>
<dbReference type="InterPro" id="IPR016181">
    <property type="entry name" value="Acyl_CoA_acyltransferase"/>
</dbReference>
<comment type="caution">
    <text evidence="2">The sequence shown here is derived from an EMBL/GenBank/DDBJ whole genome shotgun (WGS) entry which is preliminary data.</text>
</comment>
<feature type="domain" description="N-acetyltransferase" evidence="1">
    <location>
        <begin position="12"/>
        <end position="158"/>
    </location>
</feature>
<dbReference type="Pfam" id="PF00583">
    <property type="entry name" value="Acetyltransf_1"/>
    <property type="match status" value="1"/>
</dbReference>
<dbReference type="GO" id="GO:0016747">
    <property type="term" value="F:acyltransferase activity, transferring groups other than amino-acyl groups"/>
    <property type="evidence" value="ECO:0007669"/>
    <property type="project" value="InterPro"/>
</dbReference>
<dbReference type="Gene3D" id="3.40.630.30">
    <property type="match status" value="1"/>
</dbReference>
<accession>A0A401LCV4</accession>
<dbReference type="EMBL" id="BHVZ01000001">
    <property type="protein sequence ID" value="GCB29416.1"/>
    <property type="molecule type" value="Genomic_DNA"/>
</dbReference>
<evidence type="ECO:0000259" key="1">
    <source>
        <dbReference type="PROSITE" id="PS51186"/>
    </source>
</evidence>
<evidence type="ECO:0000313" key="2">
    <source>
        <dbReference type="EMBL" id="GCB29416.1"/>
    </source>
</evidence>
<evidence type="ECO:0000313" key="3">
    <source>
        <dbReference type="Proteomes" id="UP000287361"/>
    </source>
</evidence>
<dbReference type="OrthoDB" id="9794566at2"/>
<reference evidence="2 3" key="1">
    <citation type="submission" date="2018-10" db="EMBL/GenBank/DDBJ databases">
        <title>Draft Genome Sequence of Anaerotignum sp. KCTC 15736.</title>
        <authorList>
            <person name="Choi S.H."/>
            <person name="Kim J.S."/>
            <person name="Kang S.W."/>
            <person name="Lee J.S."/>
            <person name="Park S.H."/>
        </authorList>
    </citation>
    <scope>NUCLEOTIDE SEQUENCE [LARGE SCALE GENOMIC DNA]</scope>
    <source>
        <strain evidence="2 3">KCTC 15736</strain>
    </source>
</reference>
<dbReference type="SUPFAM" id="SSF55729">
    <property type="entry name" value="Acyl-CoA N-acyltransferases (Nat)"/>
    <property type="match status" value="1"/>
</dbReference>
<dbReference type="CDD" id="cd04301">
    <property type="entry name" value="NAT_SF"/>
    <property type="match status" value="1"/>
</dbReference>
<name>A0A401LCV4_9FIRM</name>
<dbReference type="InterPro" id="IPR000182">
    <property type="entry name" value="GNAT_dom"/>
</dbReference>
<protein>
    <recommendedName>
        <fullName evidence="1">N-acetyltransferase domain-containing protein</fullName>
    </recommendedName>
</protein>
<dbReference type="AlphaFoldDB" id="A0A401LCV4"/>
<gene>
    <name evidence="2" type="ORF">KGMB03357_10770</name>
</gene>
<organism evidence="2 3">
    <name type="scientific">Anaerotignum faecicola</name>
    <dbReference type="NCBI Taxonomy" id="2358141"/>
    <lineage>
        <taxon>Bacteria</taxon>
        <taxon>Bacillati</taxon>
        <taxon>Bacillota</taxon>
        <taxon>Clostridia</taxon>
        <taxon>Lachnospirales</taxon>
        <taxon>Anaerotignaceae</taxon>
        <taxon>Anaerotignum</taxon>
    </lineage>
</organism>
<dbReference type="PROSITE" id="PS51186">
    <property type="entry name" value="GNAT"/>
    <property type="match status" value="1"/>
</dbReference>
<dbReference type="Proteomes" id="UP000287361">
    <property type="component" value="Unassembled WGS sequence"/>
</dbReference>